<dbReference type="PANTHER" id="PTHR48051">
    <property type="match status" value="1"/>
</dbReference>
<protein>
    <submittedName>
        <fullName evidence="4">Protein LAP2-like isoform X1</fullName>
    </submittedName>
</protein>
<proteinExistence type="predicted"/>
<accession>A0ABM1IL92</accession>
<reference evidence="4" key="1">
    <citation type="submission" date="2025-08" db="UniProtKB">
        <authorList>
            <consortium name="RefSeq"/>
        </authorList>
    </citation>
    <scope>IDENTIFICATION</scope>
    <source>
        <tissue evidence="4">Whole body</tissue>
    </source>
</reference>
<dbReference type="InterPro" id="IPR003591">
    <property type="entry name" value="Leu-rich_rpt_typical-subtyp"/>
</dbReference>
<evidence type="ECO:0000313" key="4">
    <source>
        <dbReference type="RefSeq" id="XP_015180979.1"/>
    </source>
</evidence>
<dbReference type="Proteomes" id="UP000694924">
    <property type="component" value="Unplaced"/>
</dbReference>
<dbReference type="RefSeq" id="XP_015180979.1">
    <property type="nucleotide sequence ID" value="XM_015325493.1"/>
</dbReference>
<evidence type="ECO:0000256" key="1">
    <source>
        <dbReference type="ARBA" id="ARBA00022614"/>
    </source>
</evidence>
<keyword evidence="1" id="KW-0433">Leucine-rich repeat</keyword>
<dbReference type="PROSITE" id="PS51450">
    <property type="entry name" value="LRR"/>
    <property type="match status" value="3"/>
</dbReference>
<keyword evidence="3" id="KW-1185">Reference proteome</keyword>
<name>A0ABM1IL92_POLDO</name>
<dbReference type="SMART" id="SM00364">
    <property type="entry name" value="LRR_BAC"/>
    <property type="match status" value="6"/>
</dbReference>
<dbReference type="PANTHER" id="PTHR48051:SF46">
    <property type="entry name" value="LEUCINE RICH REPEAT-CONTAINING DOMAIN PROTEIN"/>
    <property type="match status" value="1"/>
</dbReference>
<dbReference type="Gene3D" id="3.80.10.10">
    <property type="entry name" value="Ribonuclease Inhibitor"/>
    <property type="match status" value="2"/>
</dbReference>
<organism evidence="3 4">
    <name type="scientific">Polistes dominula</name>
    <name type="common">European paper wasp</name>
    <name type="synonym">Vespa dominula</name>
    <dbReference type="NCBI Taxonomy" id="743375"/>
    <lineage>
        <taxon>Eukaryota</taxon>
        <taxon>Metazoa</taxon>
        <taxon>Ecdysozoa</taxon>
        <taxon>Arthropoda</taxon>
        <taxon>Hexapoda</taxon>
        <taxon>Insecta</taxon>
        <taxon>Pterygota</taxon>
        <taxon>Neoptera</taxon>
        <taxon>Endopterygota</taxon>
        <taxon>Hymenoptera</taxon>
        <taxon>Apocrita</taxon>
        <taxon>Aculeata</taxon>
        <taxon>Vespoidea</taxon>
        <taxon>Vespidae</taxon>
        <taxon>Polistinae</taxon>
        <taxon>Polistini</taxon>
        <taxon>Polistes</taxon>
    </lineage>
</organism>
<dbReference type="InterPro" id="IPR001611">
    <property type="entry name" value="Leu-rich_rpt"/>
</dbReference>
<evidence type="ECO:0000256" key="2">
    <source>
        <dbReference type="ARBA" id="ARBA00022737"/>
    </source>
</evidence>
<dbReference type="GeneID" id="107068765"/>
<dbReference type="SUPFAM" id="SSF52058">
    <property type="entry name" value="L domain-like"/>
    <property type="match status" value="1"/>
</dbReference>
<evidence type="ECO:0000313" key="3">
    <source>
        <dbReference type="Proteomes" id="UP000694924"/>
    </source>
</evidence>
<dbReference type="InterPro" id="IPR032675">
    <property type="entry name" value="LRR_dom_sf"/>
</dbReference>
<dbReference type="InterPro" id="IPR050216">
    <property type="entry name" value="LRR_domain-containing"/>
</dbReference>
<gene>
    <name evidence="4" type="primary">LOC107068765</name>
</gene>
<dbReference type="SMART" id="SM00369">
    <property type="entry name" value="LRR_TYP"/>
    <property type="match status" value="7"/>
</dbReference>
<dbReference type="Pfam" id="PF13855">
    <property type="entry name" value="LRR_8"/>
    <property type="match status" value="2"/>
</dbReference>
<dbReference type="SUPFAM" id="SSF52047">
    <property type="entry name" value="RNI-like"/>
    <property type="match status" value="1"/>
</dbReference>
<sequence>MEEINPKVLAYKEQTESTINYCQNSRMELSGMNSISMNNYNEESANLKSMLHIQDSCNLKKEFLPKKLTNLIKLDLTNCYLTDLPKYLCLLKNLQHLVLNNNQLSCLPNVVGDLKELISLKVHNNNLKEVPENISYLLNLEDLDLSFNKLTDIPCTYKMLNRLKYLSLANNNLICIPDCIKTGMSSLEMLVLSQNNHIMLNISLRSKNIKRFYATNNGICSSFPKWIFNNIYNQLEEVFLDHTVFENFHFSRNNVSISNIKKLSMIECKLSEKILKEIFQRLKSPESLNFGNSVLTANRNLFCLLPIQDIKTKSSLKDINICKTNIAMIPKRINEFLALVTIDISYNYITWLPDEICDLHNLQNLIINDNLLVSLPDSIGQLASLKTLKASNNALTSLPSSIMHLNNLQFLDLYNNELFKETYVNINMTTLQGIDLEQNYFLTNDLPITYNYEHLRAALLKYWNEKFRVVGLKKEPVYDDEFVDSLRTLDTSDDKLSEEQTSFEWSKENWDESSDSAEEFDPNAECWKPKLIRCSPLVACKRKNLKEYFCPADLHAKPILEYVQQMIDSGILSSNTEFETGQFDDA</sequence>
<keyword evidence="2" id="KW-0677">Repeat</keyword>